<name>A0A1N6CMB1_9SPHN</name>
<dbReference type="InterPro" id="IPR001602">
    <property type="entry name" value="UPF0047_YjbQ-like"/>
</dbReference>
<gene>
    <name evidence="2" type="ORF">SAMN02745824_0117</name>
</gene>
<organism evidence="2 3">
    <name type="scientific">Parasphingorhabdus marina DSM 22363</name>
    <dbReference type="NCBI Taxonomy" id="1123272"/>
    <lineage>
        <taxon>Bacteria</taxon>
        <taxon>Pseudomonadati</taxon>
        <taxon>Pseudomonadota</taxon>
        <taxon>Alphaproteobacteria</taxon>
        <taxon>Sphingomonadales</taxon>
        <taxon>Sphingomonadaceae</taxon>
        <taxon>Parasphingorhabdus</taxon>
    </lineage>
</organism>
<sequence length="138" mass="15180">MPHHTNSLTIATHGPSLTEFTREAADWVAETEIATGLLTLFCRHTSASLVIQENAAPEVQDDLVAAFDRLAPEGSHYLHDSEGPDDMPAHVKAALTQTHLAIPVVAGRLVLGTWQGIYLFEHRRHPHQREVVLHLSGD</sequence>
<dbReference type="RefSeq" id="WP_074203238.1">
    <property type="nucleotide sequence ID" value="NZ_FSQW01000001.1"/>
</dbReference>
<comment type="similarity">
    <text evidence="1">Belongs to the UPF0047 family.</text>
</comment>
<protein>
    <submittedName>
        <fullName evidence="2">Secondary thiamine-phosphate synthase enzyme</fullName>
    </submittedName>
</protein>
<proteinExistence type="inferred from homology"/>
<evidence type="ECO:0000313" key="2">
    <source>
        <dbReference type="EMBL" id="SIN59589.1"/>
    </source>
</evidence>
<dbReference type="NCBIfam" id="TIGR00149">
    <property type="entry name" value="TIGR00149_YjbQ"/>
    <property type="match status" value="1"/>
</dbReference>
<dbReference type="Proteomes" id="UP000185192">
    <property type="component" value="Unassembled WGS sequence"/>
</dbReference>
<dbReference type="SUPFAM" id="SSF111038">
    <property type="entry name" value="YjbQ-like"/>
    <property type="match status" value="1"/>
</dbReference>
<dbReference type="PANTHER" id="PTHR30615">
    <property type="entry name" value="UNCHARACTERIZED PROTEIN YJBQ-RELATED"/>
    <property type="match status" value="1"/>
</dbReference>
<dbReference type="EMBL" id="FSQW01000001">
    <property type="protein sequence ID" value="SIN59589.1"/>
    <property type="molecule type" value="Genomic_DNA"/>
</dbReference>
<dbReference type="Pfam" id="PF01894">
    <property type="entry name" value="YjbQ"/>
    <property type="match status" value="1"/>
</dbReference>
<accession>A0A1N6CMB1</accession>
<reference evidence="3" key="1">
    <citation type="submission" date="2016-11" db="EMBL/GenBank/DDBJ databases">
        <authorList>
            <person name="Varghese N."/>
            <person name="Submissions S."/>
        </authorList>
    </citation>
    <scope>NUCLEOTIDE SEQUENCE [LARGE SCALE GENOMIC DNA]</scope>
    <source>
        <strain evidence="3">DSM 22363</strain>
    </source>
</reference>
<keyword evidence="3" id="KW-1185">Reference proteome</keyword>
<dbReference type="STRING" id="1123272.SAMN02745824_0117"/>
<dbReference type="OrthoDB" id="9801725at2"/>
<dbReference type="PIRSF" id="PIRSF004681">
    <property type="entry name" value="UCP004681"/>
    <property type="match status" value="1"/>
</dbReference>
<evidence type="ECO:0000256" key="1">
    <source>
        <dbReference type="ARBA" id="ARBA00005534"/>
    </source>
</evidence>
<dbReference type="InterPro" id="IPR035917">
    <property type="entry name" value="YjbQ-like_sf"/>
</dbReference>
<dbReference type="AlphaFoldDB" id="A0A1N6CMB1"/>
<dbReference type="PANTHER" id="PTHR30615:SF8">
    <property type="entry name" value="UPF0047 PROTEIN C4A8.02C"/>
    <property type="match status" value="1"/>
</dbReference>
<evidence type="ECO:0000313" key="3">
    <source>
        <dbReference type="Proteomes" id="UP000185192"/>
    </source>
</evidence>
<dbReference type="Gene3D" id="2.60.120.460">
    <property type="entry name" value="YjbQ-like"/>
    <property type="match status" value="1"/>
</dbReference>